<dbReference type="InterPro" id="IPR051396">
    <property type="entry name" value="Bact_Antivir_Def_Nuclease"/>
</dbReference>
<feature type="domain" description="OLD protein-like TOPRIM" evidence="2">
    <location>
        <begin position="429"/>
        <end position="492"/>
    </location>
</feature>
<dbReference type="Proteomes" id="UP000830326">
    <property type="component" value="Chromosome"/>
</dbReference>
<keyword evidence="4" id="KW-1185">Reference proteome</keyword>
<proteinExistence type="predicted"/>
<dbReference type="InterPro" id="IPR041685">
    <property type="entry name" value="AAA_GajA/Old/RecF-like"/>
</dbReference>
<reference evidence="3" key="1">
    <citation type="submission" date="2022-04" db="EMBL/GenBank/DDBJ databases">
        <title>Halobacillus sp. isolated from saltern.</title>
        <authorList>
            <person name="Won M."/>
            <person name="Lee C.-M."/>
            <person name="Woen H.-Y."/>
            <person name="Kwon S.-W."/>
        </authorList>
    </citation>
    <scope>NUCLEOTIDE SEQUENCE</scope>
    <source>
        <strain evidence="3">SSHM10-5</strain>
    </source>
</reference>
<sequence>MEGVTIYISKLLIKNFRSFGSIKENQGRKESPIEINLNNLTLFIGANSTGKTATNNALLKLFSPYRKERLVEEHDFHQPLNEEEQKDYLSIEAILSFPELTNQETSDAIPPHFNQMSINEVGDNPYVRVRLEATLSDKHSIEPIIEQQLQYILSPLNTEYDDEKRKPVSQSERSQIQMFYIPASRKPSTQLKNSSGTIFGRILNGINWPEGLDDDIEKEMETVDELFDDVKGVKSLRSIINKQWSKYHNDSRYSSTSVSFNHSNLDSILKKVEVNFDPSETKNSTKVDQLGDGLQSLFYLSLVNSLLEIEKLAINEKQKDSEEPIFKIDPPCLTLVALEEPENHVSPHLLGRILSGFLELSNQSNAQVTVSTHSPSMIKRIDPKVIRHFRLDEANGASVVRQIELPSKSKESEYKYVKGAVKAYPELYFSNLVILCEGDSEEIIIPRLLELINARSDFSGISIVPLGGKHVNHFWKLLYELKIPYVTLIDLDRERDGGGWGRIKYLLDQLIETGISKDDLLELENGEILSNKAYEDMRNWPLDTKNLESWIDFLEGYGVYFSAPLDVDFVMLEGFIDEYKITIPRNGGPRGLDGGKQSTKYKEKLNKSIRNTLKQNGGDGDTFTVEQLDLMIWYDYFFLGRGKPSTHIEALENVNEEKLNDNLPESFSRFLNDIEKRLR</sequence>
<name>A0ABY4H767_9BACI</name>
<dbReference type="RefSeq" id="WP_245029344.1">
    <property type="nucleotide sequence ID" value="NZ_CP095075.1"/>
</dbReference>
<protein>
    <submittedName>
        <fullName evidence="3">AAA family ATPase</fullName>
    </submittedName>
</protein>
<accession>A0ABY4H767</accession>
<feature type="domain" description="Endonuclease GajA/Old nuclease/RecF-like AAA" evidence="1">
    <location>
        <begin position="7"/>
        <end position="378"/>
    </location>
</feature>
<dbReference type="SUPFAM" id="SSF52540">
    <property type="entry name" value="P-loop containing nucleoside triphosphate hydrolases"/>
    <property type="match status" value="1"/>
</dbReference>
<evidence type="ECO:0000259" key="1">
    <source>
        <dbReference type="Pfam" id="PF13175"/>
    </source>
</evidence>
<dbReference type="PANTHER" id="PTHR43581">
    <property type="entry name" value="ATP/GTP PHOSPHATASE"/>
    <property type="match status" value="1"/>
</dbReference>
<dbReference type="EMBL" id="CP095075">
    <property type="protein sequence ID" value="UOR10288.1"/>
    <property type="molecule type" value="Genomic_DNA"/>
</dbReference>
<dbReference type="InterPro" id="IPR034139">
    <property type="entry name" value="TOPRIM_OLD"/>
</dbReference>
<dbReference type="Pfam" id="PF13175">
    <property type="entry name" value="AAA_15"/>
    <property type="match status" value="1"/>
</dbReference>
<evidence type="ECO:0000313" key="4">
    <source>
        <dbReference type="Proteomes" id="UP000830326"/>
    </source>
</evidence>
<organism evidence="3 4">
    <name type="scientific">Halobacillus amylolyticus</name>
    <dbReference type="NCBI Taxonomy" id="2932259"/>
    <lineage>
        <taxon>Bacteria</taxon>
        <taxon>Bacillati</taxon>
        <taxon>Bacillota</taxon>
        <taxon>Bacilli</taxon>
        <taxon>Bacillales</taxon>
        <taxon>Bacillaceae</taxon>
        <taxon>Halobacillus</taxon>
    </lineage>
</organism>
<dbReference type="Gene3D" id="3.40.50.300">
    <property type="entry name" value="P-loop containing nucleotide triphosphate hydrolases"/>
    <property type="match status" value="1"/>
</dbReference>
<dbReference type="InterPro" id="IPR027417">
    <property type="entry name" value="P-loop_NTPase"/>
</dbReference>
<dbReference type="Pfam" id="PF20469">
    <property type="entry name" value="OLD-like_TOPRIM"/>
    <property type="match status" value="1"/>
</dbReference>
<evidence type="ECO:0000313" key="3">
    <source>
        <dbReference type="EMBL" id="UOR10288.1"/>
    </source>
</evidence>
<dbReference type="CDD" id="cd01026">
    <property type="entry name" value="TOPRIM_OLD"/>
    <property type="match status" value="1"/>
</dbReference>
<evidence type="ECO:0000259" key="2">
    <source>
        <dbReference type="Pfam" id="PF20469"/>
    </source>
</evidence>
<dbReference type="PANTHER" id="PTHR43581:SF4">
    <property type="entry name" value="ATP_GTP PHOSPHATASE"/>
    <property type="match status" value="1"/>
</dbReference>
<gene>
    <name evidence="3" type="ORF">MUO15_11215</name>
</gene>